<name>A0A8F6YBZ4_9RHOB</name>
<accession>A0A8F6YBZ4</accession>
<dbReference type="AlphaFoldDB" id="A0A8F6YBZ4"/>
<dbReference type="GO" id="GO:0016814">
    <property type="term" value="F:hydrolase activity, acting on carbon-nitrogen (but not peptide) bonds, in cyclic amidines"/>
    <property type="evidence" value="ECO:0007669"/>
    <property type="project" value="UniProtKB-ARBA"/>
</dbReference>
<dbReference type="RefSeq" id="WP_219004621.1">
    <property type="nucleotide sequence ID" value="NZ_CP079194.1"/>
</dbReference>
<dbReference type="PANTHER" id="PTHR43114">
    <property type="entry name" value="ADENINE DEAMINASE"/>
    <property type="match status" value="1"/>
</dbReference>
<dbReference type="Pfam" id="PF00962">
    <property type="entry name" value="A_deaminase"/>
    <property type="match status" value="1"/>
</dbReference>
<keyword evidence="2" id="KW-0479">Metal-binding</keyword>
<keyword evidence="4" id="KW-0862">Zinc</keyword>
<proteinExistence type="inferred from homology"/>
<dbReference type="PANTHER" id="PTHR43114:SF6">
    <property type="entry name" value="ADENINE DEAMINASE"/>
    <property type="match status" value="1"/>
</dbReference>
<evidence type="ECO:0000256" key="2">
    <source>
        <dbReference type="ARBA" id="ARBA00022723"/>
    </source>
</evidence>
<reference evidence="6 7" key="1">
    <citation type="submission" date="2021-07" db="EMBL/GenBank/DDBJ databases">
        <title>A novel Jannaschia species isolated from marine dinoflagellate Ceratoperidinium margalefii.</title>
        <authorList>
            <person name="Jiang Y."/>
            <person name="Li Z."/>
        </authorList>
    </citation>
    <scope>NUCLEOTIDE SEQUENCE [LARGE SCALE GENOMIC DNA]</scope>
    <source>
        <strain evidence="6 7">J12C1-MA-4</strain>
    </source>
</reference>
<evidence type="ECO:0000313" key="7">
    <source>
        <dbReference type="Proteomes" id="UP000825009"/>
    </source>
</evidence>
<dbReference type="InterPro" id="IPR006330">
    <property type="entry name" value="Ado/ade_deaminase"/>
</dbReference>
<evidence type="ECO:0000259" key="5">
    <source>
        <dbReference type="Pfam" id="PF00962"/>
    </source>
</evidence>
<dbReference type="NCBIfam" id="TIGR01430">
    <property type="entry name" value="aden_deam"/>
    <property type="match status" value="1"/>
</dbReference>
<feature type="domain" description="Adenosine deaminase" evidence="5">
    <location>
        <begin position="5"/>
        <end position="326"/>
    </location>
</feature>
<dbReference type="EC" id="3.5.4.4" evidence="6"/>
<evidence type="ECO:0000256" key="3">
    <source>
        <dbReference type="ARBA" id="ARBA00022801"/>
    </source>
</evidence>
<dbReference type="EMBL" id="CP079194">
    <property type="protein sequence ID" value="QXT41048.1"/>
    <property type="molecule type" value="Genomic_DNA"/>
</dbReference>
<gene>
    <name evidence="6" type="ORF">KYE46_07485</name>
</gene>
<dbReference type="GO" id="GO:0019239">
    <property type="term" value="F:deaminase activity"/>
    <property type="evidence" value="ECO:0007669"/>
    <property type="project" value="InterPro"/>
</dbReference>
<keyword evidence="7" id="KW-1185">Reference proteome</keyword>
<dbReference type="Proteomes" id="UP000825009">
    <property type="component" value="Chromosome"/>
</dbReference>
<evidence type="ECO:0000256" key="1">
    <source>
        <dbReference type="ARBA" id="ARBA00006676"/>
    </source>
</evidence>
<comment type="similarity">
    <text evidence="1">Belongs to the metallo-dependent hydrolases superfamily. Adenosine and AMP deaminases family.</text>
</comment>
<organism evidence="6 7">
    <name type="scientific">Gymnodinialimonas ceratoperidinii</name>
    <dbReference type="NCBI Taxonomy" id="2856823"/>
    <lineage>
        <taxon>Bacteria</taxon>
        <taxon>Pseudomonadati</taxon>
        <taxon>Pseudomonadota</taxon>
        <taxon>Alphaproteobacteria</taxon>
        <taxon>Rhodobacterales</taxon>
        <taxon>Paracoccaceae</taxon>
        <taxon>Gymnodinialimonas</taxon>
    </lineage>
</organism>
<dbReference type="InterPro" id="IPR001365">
    <property type="entry name" value="A_deaminase_dom"/>
</dbReference>
<keyword evidence="3 6" id="KW-0378">Hydrolase</keyword>
<protein>
    <submittedName>
        <fullName evidence="6">Adenosine deaminase</fullName>
        <ecNumber evidence="6">3.5.4.4</ecNumber>
    </submittedName>
</protein>
<dbReference type="KEGG" id="gce:KYE46_07485"/>
<evidence type="ECO:0000256" key="4">
    <source>
        <dbReference type="ARBA" id="ARBA00022833"/>
    </source>
</evidence>
<sequence>MRDLPKVELHLHIEGAAPPAFIRGLAQEKRVDLSGIFTEDGGYAYRDFHHFLEVYEAACSVLTGPEEFARLTRAVLEESASHGVVYTEMFISPDFCGGGDKAAWREYLAAIEEAAAGVPDITMRGIATCIRHFGPEKAKQAAACAADTAGDFLTGFGMGGAEDAFTPADFAWAFDCAREAGLGITTHAGEWGGAKSVRDSIEALNPSRIGHGVQAIDDPALCDLLVERDITLEVCPGSNVFLASNVFNGAVPKLANHPIERLRERGVKVTVSTDDPPFFHTTMTQEYENLAHTFGYDEAVFTELNQNAMDAAFCDETTRETIRKRLTQ</sequence>
<evidence type="ECO:0000313" key="6">
    <source>
        <dbReference type="EMBL" id="QXT41048.1"/>
    </source>
</evidence>
<dbReference type="NCBIfam" id="NF006848">
    <property type="entry name" value="PRK09358.1-3"/>
    <property type="match status" value="1"/>
</dbReference>
<dbReference type="GO" id="GO:0046872">
    <property type="term" value="F:metal ion binding"/>
    <property type="evidence" value="ECO:0007669"/>
    <property type="project" value="UniProtKB-KW"/>
</dbReference>